<dbReference type="InterPro" id="IPR015797">
    <property type="entry name" value="NUDIX_hydrolase-like_dom_sf"/>
</dbReference>
<dbReference type="RefSeq" id="WP_132033621.1">
    <property type="nucleotide sequence ID" value="NZ_SMAI01000012.1"/>
</dbReference>
<dbReference type="AlphaFoldDB" id="A0A4R3LQ03"/>
<accession>A0A4R3LQ03</accession>
<dbReference type="Proteomes" id="UP000294664">
    <property type="component" value="Unassembled WGS sequence"/>
</dbReference>
<comment type="caution">
    <text evidence="1">The sequence shown here is derived from an EMBL/GenBank/DDBJ whole genome shotgun (WGS) entry which is preliminary data.</text>
</comment>
<sequence>MTRTPARITRIARLDLRVEAGGWPEAEAHRAEIDADFARRTAANPHLWNGRVILMRDHAIRDGALIGRCIETDFAAFTWWRARGKADLGVVNVFSLAALEGADGAFVMGVMGDHTASPRQVYFPGGTPDPTDVADGRLDLAMSVVREMAEEVGLRPAEADAETCAESCGERWVWDVVEDGIYVCLMRRFVFAETGAALAARIRRFLSAETRPELKDVRVIAAAADLDAAVVPFAADYVRWRWTGQG</sequence>
<evidence type="ECO:0000313" key="1">
    <source>
        <dbReference type="EMBL" id="TCT02573.1"/>
    </source>
</evidence>
<dbReference type="SUPFAM" id="SSF55811">
    <property type="entry name" value="Nudix"/>
    <property type="match status" value="1"/>
</dbReference>
<evidence type="ECO:0000313" key="2">
    <source>
        <dbReference type="Proteomes" id="UP000294664"/>
    </source>
</evidence>
<organism evidence="1 2">
    <name type="scientific">Aquabacter spiritensis</name>
    <dbReference type="NCBI Taxonomy" id="933073"/>
    <lineage>
        <taxon>Bacteria</taxon>
        <taxon>Pseudomonadati</taxon>
        <taxon>Pseudomonadota</taxon>
        <taxon>Alphaproteobacteria</taxon>
        <taxon>Hyphomicrobiales</taxon>
        <taxon>Xanthobacteraceae</taxon>
        <taxon>Aquabacter</taxon>
    </lineage>
</organism>
<protein>
    <recommendedName>
        <fullName evidence="3">Nudix hydrolase domain-containing protein</fullName>
    </recommendedName>
</protein>
<proteinExistence type="predicted"/>
<dbReference type="OrthoDB" id="9806849at2"/>
<dbReference type="EMBL" id="SMAI01000012">
    <property type="protein sequence ID" value="TCT02573.1"/>
    <property type="molecule type" value="Genomic_DNA"/>
</dbReference>
<reference evidence="1 2" key="1">
    <citation type="submission" date="2019-03" db="EMBL/GenBank/DDBJ databases">
        <title>Genomic Encyclopedia of Type Strains, Phase IV (KMG-IV): sequencing the most valuable type-strain genomes for metagenomic binning, comparative biology and taxonomic classification.</title>
        <authorList>
            <person name="Goeker M."/>
        </authorList>
    </citation>
    <scope>NUCLEOTIDE SEQUENCE [LARGE SCALE GENOMIC DNA]</scope>
    <source>
        <strain evidence="1 2">DSM 9035</strain>
    </source>
</reference>
<evidence type="ECO:0008006" key="3">
    <source>
        <dbReference type="Google" id="ProtNLM"/>
    </source>
</evidence>
<gene>
    <name evidence="1" type="ORF">EDC64_1126</name>
</gene>
<name>A0A4R3LQ03_9HYPH</name>
<keyword evidence="2" id="KW-1185">Reference proteome</keyword>